<sequence>MDERRGRPAIAFHINLKYDSQNPVPSTANAIGLEIMRIVETEDTWQTVHDFSCKDIRQQNPADTIEFFLSDLHEDLPREPIELRYGQIVQAVDEAIEYHLRRNKPETLQRFSKARLARSINETSRSTPGSDQSNDGDDKEDNREDDNKKEDPSYRGSVAQPTSSRRSSRL</sequence>
<dbReference type="GeneID" id="92099839"/>
<dbReference type="EMBL" id="JAQQWL010000018">
    <property type="protein sequence ID" value="KAK8036870.1"/>
    <property type="molecule type" value="Genomic_DNA"/>
</dbReference>
<feature type="compositionally biased region" description="Polar residues" evidence="1">
    <location>
        <begin position="159"/>
        <end position="170"/>
    </location>
</feature>
<feature type="region of interest" description="Disordered" evidence="1">
    <location>
        <begin position="117"/>
        <end position="170"/>
    </location>
</feature>
<protein>
    <submittedName>
        <fullName evidence="2">Uncharacterized protein</fullName>
    </submittedName>
</protein>
<keyword evidence="3" id="KW-1185">Reference proteome</keyword>
<dbReference type="RefSeq" id="XP_066707688.1">
    <property type="nucleotide sequence ID" value="XM_066866774.1"/>
</dbReference>
<gene>
    <name evidence="2" type="ORF">PG994_015367</name>
</gene>
<comment type="caution">
    <text evidence="2">The sequence shown here is derived from an EMBL/GenBank/DDBJ whole genome shotgun (WGS) entry which is preliminary data.</text>
</comment>
<feature type="compositionally biased region" description="Polar residues" evidence="1">
    <location>
        <begin position="120"/>
        <end position="133"/>
    </location>
</feature>
<proteinExistence type="predicted"/>
<reference evidence="2 3" key="1">
    <citation type="submission" date="2023-01" db="EMBL/GenBank/DDBJ databases">
        <title>Analysis of 21 Apiospora genomes using comparative genomics revels a genus with tremendous synthesis potential of carbohydrate active enzymes and secondary metabolites.</title>
        <authorList>
            <person name="Sorensen T."/>
        </authorList>
    </citation>
    <scope>NUCLEOTIDE SEQUENCE [LARGE SCALE GENOMIC DNA]</scope>
    <source>
        <strain evidence="2 3">CBS 135458</strain>
    </source>
</reference>
<name>A0ABR1SRC0_9PEZI</name>
<organism evidence="2 3">
    <name type="scientific">Apiospora phragmitis</name>
    <dbReference type="NCBI Taxonomy" id="2905665"/>
    <lineage>
        <taxon>Eukaryota</taxon>
        <taxon>Fungi</taxon>
        <taxon>Dikarya</taxon>
        <taxon>Ascomycota</taxon>
        <taxon>Pezizomycotina</taxon>
        <taxon>Sordariomycetes</taxon>
        <taxon>Xylariomycetidae</taxon>
        <taxon>Amphisphaeriales</taxon>
        <taxon>Apiosporaceae</taxon>
        <taxon>Apiospora</taxon>
    </lineage>
</organism>
<dbReference type="Proteomes" id="UP001480595">
    <property type="component" value="Unassembled WGS sequence"/>
</dbReference>
<accession>A0ABR1SRC0</accession>
<evidence type="ECO:0000256" key="1">
    <source>
        <dbReference type="SAM" id="MobiDB-lite"/>
    </source>
</evidence>
<feature type="compositionally biased region" description="Basic and acidic residues" evidence="1">
    <location>
        <begin position="140"/>
        <end position="153"/>
    </location>
</feature>
<evidence type="ECO:0000313" key="3">
    <source>
        <dbReference type="Proteomes" id="UP001480595"/>
    </source>
</evidence>
<evidence type="ECO:0000313" key="2">
    <source>
        <dbReference type="EMBL" id="KAK8036870.1"/>
    </source>
</evidence>